<dbReference type="AlphaFoldDB" id="A0A0G3M5Y5"/>
<dbReference type="PATRIC" id="fig|1324352.5.peg.4139"/>
<name>A0A0G3M5Y5_CHRGL</name>
<dbReference type="EMBL" id="CP009928">
    <property type="protein sequence ID" value="AKK74541.1"/>
    <property type="molecule type" value="Genomic_DNA"/>
</dbReference>
<gene>
    <name evidence="1" type="ORF">OK18_19705</name>
</gene>
<dbReference type="Proteomes" id="UP000035213">
    <property type="component" value="Chromosome"/>
</dbReference>
<evidence type="ECO:0000313" key="1">
    <source>
        <dbReference type="EMBL" id="AKK74541.1"/>
    </source>
</evidence>
<accession>A0A0G3M5Y5</accession>
<evidence type="ECO:0000313" key="2">
    <source>
        <dbReference type="Proteomes" id="UP000035213"/>
    </source>
</evidence>
<sequence length="61" mass="6804">MWRCCIEVLHISSAKGKDTSYFLLKNQKTTNGRTGNATRMAVSDCMQMHAFAFSMKAEGKA</sequence>
<proteinExistence type="predicted"/>
<reference evidence="1 2" key="1">
    <citation type="submission" date="2014-11" db="EMBL/GenBank/DDBJ databases">
        <authorList>
            <person name="Park G.-S."/>
            <person name="Hong S.-J."/>
            <person name="Jung B.K."/>
            <person name="Khan A.R."/>
            <person name="Kwak Y."/>
            <person name="Shin J.-H."/>
        </authorList>
    </citation>
    <scope>NUCLEOTIDE SEQUENCE [LARGE SCALE GENOMIC DNA]</scope>
    <source>
        <strain evidence="1 2">DSM 27622</strain>
    </source>
</reference>
<dbReference type="KEGG" id="cgn:OK18_19705"/>
<protein>
    <submittedName>
        <fullName evidence="1">Uncharacterized protein</fullName>
    </submittedName>
</protein>
<organism evidence="1 2">
    <name type="scientific">Chryseobacterium gallinarum</name>
    <dbReference type="NCBI Taxonomy" id="1324352"/>
    <lineage>
        <taxon>Bacteria</taxon>
        <taxon>Pseudomonadati</taxon>
        <taxon>Bacteroidota</taxon>
        <taxon>Flavobacteriia</taxon>
        <taxon>Flavobacteriales</taxon>
        <taxon>Weeksellaceae</taxon>
        <taxon>Chryseobacterium group</taxon>
        <taxon>Chryseobacterium</taxon>
    </lineage>
</organism>
<dbReference type="OrthoDB" id="1086486at2"/>